<dbReference type="eggNOG" id="KOG2217">
    <property type="taxonomic scope" value="Eukaryota"/>
</dbReference>
<feature type="compositionally biased region" description="Basic and acidic residues" evidence="6">
    <location>
        <begin position="223"/>
        <end position="259"/>
    </location>
</feature>
<dbReference type="AlphaFoldDB" id="B3MVD2"/>
<feature type="compositionally biased region" description="Acidic residues" evidence="6">
    <location>
        <begin position="23"/>
        <end position="34"/>
    </location>
</feature>
<dbReference type="InParanoid" id="B3MVD2"/>
<feature type="region of interest" description="Disordered" evidence="6">
    <location>
        <begin position="1"/>
        <end position="341"/>
    </location>
</feature>
<comment type="subcellular location">
    <subcellularLocation>
        <location evidence="1">Nucleus</location>
    </subcellularLocation>
</comment>
<dbReference type="GeneID" id="6506002"/>
<feature type="region of interest" description="Disordered" evidence="6">
    <location>
        <begin position="623"/>
        <end position="649"/>
    </location>
</feature>
<evidence type="ECO:0000256" key="6">
    <source>
        <dbReference type="SAM" id="MobiDB-lite"/>
    </source>
</evidence>
<dbReference type="Proteomes" id="UP000007801">
    <property type="component" value="Unassembled WGS sequence"/>
</dbReference>
<dbReference type="InterPro" id="IPR045347">
    <property type="entry name" value="HIND"/>
</dbReference>
<dbReference type="OMA" id="KRRDYTG"/>
<proteinExistence type="inferred from homology"/>
<protein>
    <recommendedName>
        <fullName evidence="9">U4/U6.U5 tri-snRNP-associated protein 1</fullName>
    </recommendedName>
</protein>
<dbReference type="PANTHER" id="PTHR14152">
    <property type="entry name" value="SQUAMOUS CELL CARCINOMA ANTIGEN RECOGNISED BY CYTOTOXIC T LYMPHOCYTES"/>
    <property type="match status" value="1"/>
</dbReference>
<feature type="compositionally biased region" description="Acidic residues" evidence="6">
    <location>
        <begin position="86"/>
        <end position="96"/>
    </location>
</feature>
<evidence type="ECO:0000313" key="8">
    <source>
        <dbReference type="Proteomes" id="UP000007801"/>
    </source>
</evidence>
<sequence>MGSSSTGKKHKKDKKSRHRSRSEEEEDATLDLTDDSGSTRHRHHKHKKHKDKDKESREAYEHREHREHRHKHHKHKERERPSEIISLEESDSDSSDCVEVPVQAEQTRLKESSHRDREREQLKERELLREREKERDRERDREREDREREKERLRERERQLERERLQERERDRERERERDRDRDRERERDRDREKERIKEREKERERERDRGEPTAPPPPQISRHADYESRREREIERDRDARKRTGRERERERNRERSRSKSPQSAARKPSTSSRSFSPIPENGAGDVLSIEETNKLRAKLGLKPLEVDSGPSKVTPSAGSSSSQQEGKKASGETADLSSYKDEWGEFLHKPADNLKEKKEAEKLREKLNQRKEKRFLEERLARIKTLGESDEETDNVSKWVDRNKRVVDAREEAKRKAKELEELDEAFGVTELLEQEKQKARQQAYGDRNLKGLRVDHDMDDFGEGRTVILTLKDQDVLNEEEGDTLVNVNMLDEERYKKNVANKKQNPLSYGYNVYEEQYDELGNPIERSVLEKYDDEIEGQPKKRKNFVIGENVEEEKEHRRKLLEIKTKLAGKRLETLEDTNLQLASDTYSTEEMAKFKKPKKKVKKLRQKLKAEDLEPLPEAGTSANFGSRNGRYRDPEDAEMEDVKPEIKLELEDDDLERVLSKARKLKQKENIIKKPLPIDIESIQREIKPEPVEESSSGVVLTGVDGNIVLNATAEFCRTLGDIPTYGMAGNRNEDSNDMMDFEKTEQSEEHMETNDEPSHSHGTWNSVNPDEVMQPADLDNLGEDLEDRAILDEEPDVGAGVANALRLALSKGYLEKEEKNRPSNTKMAHLQAKNYSIEDKAAGEDDKVNRRDRFHSGPIMEFKDKDAFKPNVKLDYIDDNGRILNLKEAFRYLSHKFHGKGPGKNKIEKRLKKMEQDGLMKTMSSTDTPLGTLTMLQQKQKETKTAYVVLSGSNKNAAGVSGSSIAKFK</sequence>
<dbReference type="GO" id="GO:0045292">
    <property type="term" value="P:mRNA cis splicing, via spliceosome"/>
    <property type="evidence" value="ECO:0007669"/>
    <property type="project" value="TreeGrafter"/>
</dbReference>
<comment type="similarity">
    <text evidence="2">Belongs to the SNU66/SART1 family.</text>
</comment>
<evidence type="ECO:0000313" key="7">
    <source>
        <dbReference type="EMBL" id="EDV33197.1"/>
    </source>
</evidence>
<dbReference type="GO" id="GO:0046540">
    <property type="term" value="C:U4/U6 x U5 tri-snRNP complex"/>
    <property type="evidence" value="ECO:0007669"/>
    <property type="project" value="InterPro"/>
</dbReference>
<name>B3MVD2_DROAN</name>
<dbReference type="GO" id="GO:0010628">
    <property type="term" value="P:positive regulation of gene expression"/>
    <property type="evidence" value="ECO:0007669"/>
    <property type="project" value="EnsemblMetazoa"/>
</dbReference>
<feature type="compositionally biased region" description="Basic and acidic residues" evidence="6">
    <location>
        <begin position="107"/>
        <end position="212"/>
    </location>
</feature>
<evidence type="ECO:0000256" key="2">
    <source>
        <dbReference type="ARBA" id="ARBA00006076"/>
    </source>
</evidence>
<keyword evidence="8" id="KW-1185">Reference proteome</keyword>
<dbReference type="KEGG" id="dan:6506002"/>
<accession>B3MVD2</accession>
<dbReference type="GO" id="GO:0000481">
    <property type="term" value="P:maturation of 5S rRNA"/>
    <property type="evidence" value="ECO:0007669"/>
    <property type="project" value="TreeGrafter"/>
</dbReference>
<feature type="compositionally biased region" description="Polar residues" evidence="6">
    <location>
        <begin position="313"/>
        <end position="326"/>
    </location>
</feature>
<evidence type="ECO:0000256" key="4">
    <source>
        <dbReference type="ARBA" id="ARBA00023187"/>
    </source>
</evidence>
<dbReference type="FunCoup" id="B3MVD2">
    <property type="interactions" value="1995"/>
</dbReference>
<dbReference type="InterPro" id="IPR005011">
    <property type="entry name" value="SNU66/SART1"/>
</dbReference>
<dbReference type="Pfam" id="PF03343">
    <property type="entry name" value="SART-1"/>
    <property type="match status" value="1"/>
</dbReference>
<feature type="compositionally biased region" description="Basic residues" evidence="6">
    <location>
        <begin position="7"/>
        <end position="20"/>
    </location>
</feature>
<reference evidence="7 8" key="1">
    <citation type="journal article" date="2007" name="Nature">
        <title>Evolution of genes and genomes on the Drosophila phylogeny.</title>
        <authorList>
            <consortium name="Drosophila 12 Genomes Consortium"/>
            <person name="Clark A.G."/>
            <person name="Eisen M.B."/>
            <person name="Smith D.R."/>
            <person name="Bergman C.M."/>
            <person name="Oliver B."/>
            <person name="Markow T.A."/>
            <person name="Kaufman T.C."/>
            <person name="Kellis M."/>
            <person name="Gelbart W."/>
            <person name="Iyer V.N."/>
            <person name="Pollard D.A."/>
            <person name="Sackton T.B."/>
            <person name="Larracuente A.M."/>
            <person name="Singh N.D."/>
            <person name="Abad J.P."/>
            <person name="Abt D.N."/>
            <person name="Adryan B."/>
            <person name="Aguade M."/>
            <person name="Akashi H."/>
            <person name="Anderson W.W."/>
            <person name="Aquadro C.F."/>
            <person name="Ardell D.H."/>
            <person name="Arguello R."/>
            <person name="Artieri C.G."/>
            <person name="Barbash D.A."/>
            <person name="Barker D."/>
            <person name="Barsanti P."/>
            <person name="Batterham P."/>
            <person name="Batzoglou S."/>
            <person name="Begun D."/>
            <person name="Bhutkar A."/>
            <person name="Blanco E."/>
            <person name="Bosak S.A."/>
            <person name="Bradley R.K."/>
            <person name="Brand A.D."/>
            <person name="Brent M.R."/>
            <person name="Brooks A.N."/>
            <person name="Brown R.H."/>
            <person name="Butlin R.K."/>
            <person name="Caggese C."/>
            <person name="Calvi B.R."/>
            <person name="Bernardo de Carvalho A."/>
            <person name="Caspi A."/>
            <person name="Castrezana S."/>
            <person name="Celniker S.E."/>
            <person name="Chang J.L."/>
            <person name="Chapple C."/>
            <person name="Chatterji S."/>
            <person name="Chinwalla A."/>
            <person name="Civetta A."/>
            <person name="Clifton S.W."/>
            <person name="Comeron J.M."/>
            <person name="Costello J.C."/>
            <person name="Coyne J.A."/>
            <person name="Daub J."/>
            <person name="David R.G."/>
            <person name="Delcher A.L."/>
            <person name="Delehaunty K."/>
            <person name="Do C.B."/>
            <person name="Ebling H."/>
            <person name="Edwards K."/>
            <person name="Eickbush T."/>
            <person name="Evans J.D."/>
            <person name="Filipski A."/>
            <person name="Findeiss S."/>
            <person name="Freyhult E."/>
            <person name="Fulton L."/>
            <person name="Fulton R."/>
            <person name="Garcia A.C."/>
            <person name="Gardiner A."/>
            <person name="Garfield D.A."/>
            <person name="Garvin B.E."/>
            <person name="Gibson G."/>
            <person name="Gilbert D."/>
            <person name="Gnerre S."/>
            <person name="Godfrey J."/>
            <person name="Good R."/>
            <person name="Gotea V."/>
            <person name="Gravely B."/>
            <person name="Greenberg A.J."/>
            <person name="Griffiths-Jones S."/>
            <person name="Gross S."/>
            <person name="Guigo R."/>
            <person name="Gustafson E.A."/>
            <person name="Haerty W."/>
            <person name="Hahn M.W."/>
            <person name="Halligan D.L."/>
            <person name="Halpern A.L."/>
            <person name="Halter G.M."/>
            <person name="Han M.V."/>
            <person name="Heger A."/>
            <person name="Hillier L."/>
            <person name="Hinrichs A.S."/>
            <person name="Holmes I."/>
            <person name="Hoskins R.A."/>
            <person name="Hubisz M.J."/>
            <person name="Hultmark D."/>
            <person name="Huntley M.A."/>
            <person name="Jaffe D.B."/>
            <person name="Jagadeeshan S."/>
            <person name="Jeck W.R."/>
            <person name="Johnson J."/>
            <person name="Jones C.D."/>
            <person name="Jordan W.C."/>
            <person name="Karpen G.H."/>
            <person name="Kataoka E."/>
            <person name="Keightley P.D."/>
            <person name="Kheradpour P."/>
            <person name="Kirkness E.F."/>
            <person name="Koerich L.B."/>
            <person name="Kristiansen K."/>
            <person name="Kudrna D."/>
            <person name="Kulathinal R.J."/>
            <person name="Kumar S."/>
            <person name="Kwok R."/>
            <person name="Lander E."/>
            <person name="Langley C.H."/>
            <person name="Lapoint R."/>
            <person name="Lazzaro B.P."/>
            <person name="Lee S.J."/>
            <person name="Levesque L."/>
            <person name="Li R."/>
            <person name="Lin C.F."/>
            <person name="Lin M.F."/>
            <person name="Lindblad-Toh K."/>
            <person name="Llopart A."/>
            <person name="Long M."/>
            <person name="Low L."/>
            <person name="Lozovsky E."/>
            <person name="Lu J."/>
            <person name="Luo M."/>
            <person name="Machado C.A."/>
            <person name="Makalowski W."/>
            <person name="Marzo M."/>
            <person name="Matsuda M."/>
            <person name="Matzkin L."/>
            <person name="McAllister B."/>
            <person name="McBride C.S."/>
            <person name="McKernan B."/>
            <person name="McKernan K."/>
            <person name="Mendez-Lago M."/>
            <person name="Minx P."/>
            <person name="Mollenhauer M.U."/>
            <person name="Montooth K."/>
            <person name="Mount S.M."/>
            <person name="Mu X."/>
            <person name="Myers E."/>
            <person name="Negre B."/>
            <person name="Newfeld S."/>
            <person name="Nielsen R."/>
            <person name="Noor M.A."/>
            <person name="O'Grady P."/>
            <person name="Pachter L."/>
            <person name="Papaceit M."/>
            <person name="Parisi M.J."/>
            <person name="Parisi M."/>
            <person name="Parts L."/>
            <person name="Pedersen J.S."/>
            <person name="Pesole G."/>
            <person name="Phillippy A.M."/>
            <person name="Ponting C.P."/>
            <person name="Pop M."/>
            <person name="Porcelli D."/>
            <person name="Powell J.R."/>
            <person name="Prohaska S."/>
            <person name="Pruitt K."/>
            <person name="Puig M."/>
            <person name="Quesneville H."/>
            <person name="Ram K.R."/>
            <person name="Rand D."/>
            <person name="Rasmussen M.D."/>
            <person name="Reed L.K."/>
            <person name="Reenan R."/>
            <person name="Reily A."/>
            <person name="Remington K.A."/>
            <person name="Rieger T.T."/>
            <person name="Ritchie M.G."/>
            <person name="Robin C."/>
            <person name="Rogers Y.H."/>
            <person name="Rohde C."/>
            <person name="Rozas J."/>
            <person name="Rubenfield M.J."/>
            <person name="Ruiz A."/>
            <person name="Russo S."/>
            <person name="Salzberg S.L."/>
            <person name="Sanchez-Gracia A."/>
            <person name="Saranga D.J."/>
            <person name="Sato H."/>
            <person name="Schaeffer S.W."/>
            <person name="Schatz M.C."/>
            <person name="Schlenke T."/>
            <person name="Schwartz R."/>
            <person name="Segarra C."/>
            <person name="Singh R.S."/>
            <person name="Sirot L."/>
            <person name="Sirota M."/>
            <person name="Sisneros N.B."/>
            <person name="Smith C.D."/>
            <person name="Smith T.F."/>
            <person name="Spieth J."/>
            <person name="Stage D.E."/>
            <person name="Stark A."/>
            <person name="Stephan W."/>
            <person name="Strausberg R.L."/>
            <person name="Strempel S."/>
            <person name="Sturgill D."/>
            <person name="Sutton G."/>
            <person name="Sutton G.G."/>
            <person name="Tao W."/>
            <person name="Teichmann S."/>
            <person name="Tobari Y.N."/>
            <person name="Tomimura Y."/>
            <person name="Tsolas J.M."/>
            <person name="Valente V.L."/>
            <person name="Venter E."/>
            <person name="Venter J.C."/>
            <person name="Vicario S."/>
            <person name="Vieira F.G."/>
            <person name="Vilella A.J."/>
            <person name="Villasante A."/>
            <person name="Walenz B."/>
            <person name="Wang J."/>
            <person name="Wasserman M."/>
            <person name="Watts T."/>
            <person name="Wilson D."/>
            <person name="Wilson R.K."/>
            <person name="Wing R.A."/>
            <person name="Wolfner M.F."/>
            <person name="Wong A."/>
            <person name="Wong G.K."/>
            <person name="Wu C.I."/>
            <person name="Wu G."/>
            <person name="Yamamoto D."/>
            <person name="Yang H.P."/>
            <person name="Yang S.P."/>
            <person name="Yorke J.A."/>
            <person name="Yoshida K."/>
            <person name="Zdobnov E."/>
            <person name="Zhang P."/>
            <person name="Zhang Y."/>
            <person name="Zimin A.V."/>
            <person name="Baldwin J."/>
            <person name="Abdouelleil A."/>
            <person name="Abdulkadir J."/>
            <person name="Abebe A."/>
            <person name="Abera B."/>
            <person name="Abreu J."/>
            <person name="Acer S.C."/>
            <person name="Aftuck L."/>
            <person name="Alexander A."/>
            <person name="An P."/>
            <person name="Anderson E."/>
            <person name="Anderson S."/>
            <person name="Arachi H."/>
            <person name="Azer M."/>
            <person name="Bachantsang P."/>
            <person name="Barry A."/>
            <person name="Bayul T."/>
            <person name="Berlin A."/>
            <person name="Bessette D."/>
            <person name="Bloom T."/>
            <person name="Blye J."/>
            <person name="Boguslavskiy L."/>
            <person name="Bonnet C."/>
            <person name="Boukhgalter B."/>
            <person name="Bourzgui I."/>
            <person name="Brown A."/>
            <person name="Cahill P."/>
            <person name="Channer S."/>
            <person name="Cheshatsang Y."/>
            <person name="Chuda L."/>
            <person name="Citroen M."/>
            <person name="Collymore A."/>
            <person name="Cooke P."/>
            <person name="Costello M."/>
            <person name="D'Aco K."/>
            <person name="Daza R."/>
            <person name="De Haan G."/>
            <person name="DeGray S."/>
            <person name="DeMaso C."/>
            <person name="Dhargay N."/>
            <person name="Dooley K."/>
            <person name="Dooley E."/>
            <person name="Doricent M."/>
            <person name="Dorje P."/>
            <person name="Dorjee K."/>
            <person name="Dupes A."/>
            <person name="Elong R."/>
            <person name="Falk J."/>
            <person name="Farina A."/>
            <person name="Faro S."/>
            <person name="Ferguson D."/>
            <person name="Fisher S."/>
            <person name="Foley C.D."/>
            <person name="Franke A."/>
            <person name="Friedrich D."/>
            <person name="Gadbois L."/>
            <person name="Gearin G."/>
            <person name="Gearin C.R."/>
            <person name="Giannoukos G."/>
            <person name="Goode T."/>
            <person name="Graham J."/>
            <person name="Grandbois E."/>
            <person name="Grewal S."/>
            <person name="Gyaltsen K."/>
            <person name="Hafez N."/>
            <person name="Hagos B."/>
            <person name="Hall J."/>
            <person name="Henson C."/>
            <person name="Hollinger A."/>
            <person name="Honan T."/>
            <person name="Huard M.D."/>
            <person name="Hughes L."/>
            <person name="Hurhula B."/>
            <person name="Husby M.E."/>
            <person name="Kamat A."/>
            <person name="Kanga B."/>
            <person name="Kashin S."/>
            <person name="Khazanovich D."/>
            <person name="Kisner P."/>
            <person name="Lance K."/>
            <person name="Lara M."/>
            <person name="Lee W."/>
            <person name="Lennon N."/>
            <person name="Letendre F."/>
            <person name="LeVine R."/>
            <person name="Lipovsky A."/>
            <person name="Liu X."/>
            <person name="Liu J."/>
            <person name="Liu S."/>
            <person name="Lokyitsang T."/>
            <person name="Lokyitsang Y."/>
            <person name="Lubonja R."/>
            <person name="Lui A."/>
            <person name="MacDonald P."/>
            <person name="Magnisalis V."/>
            <person name="Maru K."/>
            <person name="Matthews C."/>
            <person name="McCusker W."/>
            <person name="McDonough S."/>
            <person name="Mehta T."/>
            <person name="Meldrim J."/>
            <person name="Meneus L."/>
            <person name="Mihai O."/>
            <person name="Mihalev A."/>
            <person name="Mihova T."/>
            <person name="Mittelman R."/>
            <person name="Mlenga V."/>
            <person name="Montmayeur A."/>
            <person name="Mulrain L."/>
            <person name="Navidi A."/>
            <person name="Naylor J."/>
            <person name="Negash T."/>
            <person name="Nguyen T."/>
            <person name="Nguyen N."/>
            <person name="Nicol R."/>
            <person name="Norbu C."/>
            <person name="Norbu N."/>
            <person name="Novod N."/>
            <person name="O'Neill B."/>
            <person name="Osman S."/>
            <person name="Markiewicz E."/>
            <person name="Oyono O.L."/>
            <person name="Patti C."/>
            <person name="Phunkhang P."/>
            <person name="Pierre F."/>
            <person name="Priest M."/>
            <person name="Raghuraman S."/>
            <person name="Rege F."/>
            <person name="Reyes R."/>
            <person name="Rise C."/>
            <person name="Rogov P."/>
            <person name="Ross K."/>
            <person name="Ryan E."/>
            <person name="Settipalli S."/>
            <person name="Shea T."/>
            <person name="Sherpa N."/>
            <person name="Shi L."/>
            <person name="Shih D."/>
            <person name="Sparrow T."/>
            <person name="Spaulding J."/>
            <person name="Stalker J."/>
            <person name="Stange-Thomann N."/>
            <person name="Stavropoulos S."/>
            <person name="Stone C."/>
            <person name="Strader C."/>
            <person name="Tesfaye S."/>
            <person name="Thomson T."/>
            <person name="Thoulutsang Y."/>
            <person name="Thoulutsang D."/>
            <person name="Topham K."/>
            <person name="Topping I."/>
            <person name="Tsamla T."/>
            <person name="Vassiliev H."/>
            <person name="Vo A."/>
            <person name="Wangchuk T."/>
            <person name="Wangdi T."/>
            <person name="Weiand M."/>
            <person name="Wilkinson J."/>
            <person name="Wilson A."/>
            <person name="Yadav S."/>
            <person name="Young G."/>
            <person name="Yu Q."/>
            <person name="Zembek L."/>
            <person name="Zhong D."/>
            <person name="Zimmer A."/>
            <person name="Zwirko Z."/>
            <person name="Jaffe D.B."/>
            <person name="Alvarez P."/>
            <person name="Brockman W."/>
            <person name="Butler J."/>
            <person name="Chin C."/>
            <person name="Gnerre S."/>
            <person name="Grabherr M."/>
            <person name="Kleber M."/>
            <person name="Mauceli E."/>
            <person name="MacCallum I."/>
        </authorList>
    </citation>
    <scope>NUCLEOTIDE SEQUENCE [LARGE SCALE GENOMIC DNA]</scope>
    <source>
        <strain evidence="8">Tucson 14024-0371.13</strain>
    </source>
</reference>
<dbReference type="OrthoDB" id="5583at2759"/>
<feature type="compositionally biased region" description="Basic residues" evidence="6">
    <location>
        <begin position="39"/>
        <end position="51"/>
    </location>
</feature>
<keyword evidence="4" id="KW-0508">mRNA splicing</keyword>
<feature type="compositionally biased region" description="Basic and acidic residues" evidence="6">
    <location>
        <begin position="52"/>
        <end position="64"/>
    </location>
</feature>
<dbReference type="HOGENOM" id="CLU_009379_3_0_1"/>
<feature type="compositionally biased region" description="Basic residues" evidence="6">
    <location>
        <begin position="65"/>
        <end position="77"/>
    </location>
</feature>
<keyword evidence="5" id="KW-0539">Nucleus</keyword>
<dbReference type="PANTHER" id="PTHR14152:SF5">
    <property type="entry name" value="U4_U6.U5 TRI-SNRNP-ASSOCIATED PROTEIN 1"/>
    <property type="match status" value="1"/>
</dbReference>
<feature type="compositionally biased region" description="Polar residues" evidence="6">
    <location>
        <begin position="261"/>
        <end position="277"/>
    </location>
</feature>
<evidence type="ECO:0008006" key="9">
    <source>
        <dbReference type="Google" id="ProtNLM"/>
    </source>
</evidence>
<feature type="compositionally biased region" description="Basic and acidic residues" evidence="6">
    <location>
        <begin position="639"/>
        <end position="649"/>
    </location>
</feature>
<dbReference type="Pfam" id="PF19252">
    <property type="entry name" value="HIND"/>
    <property type="match status" value="1"/>
</dbReference>
<dbReference type="PhylomeDB" id="B3MVD2"/>
<organism evidence="7 8">
    <name type="scientific">Drosophila ananassae</name>
    <name type="common">Fruit fly</name>
    <dbReference type="NCBI Taxonomy" id="7217"/>
    <lineage>
        <taxon>Eukaryota</taxon>
        <taxon>Metazoa</taxon>
        <taxon>Ecdysozoa</taxon>
        <taxon>Arthropoda</taxon>
        <taxon>Hexapoda</taxon>
        <taxon>Insecta</taxon>
        <taxon>Pterygota</taxon>
        <taxon>Neoptera</taxon>
        <taxon>Endopterygota</taxon>
        <taxon>Diptera</taxon>
        <taxon>Brachycera</taxon>
        <taxon>Muscomorpha</taxon>
        <taxon>Ephydroidea</taxon>
        <taxon>Drosophilidae</taxon>
        <taxon>Drosophila</taxon>
        <taxon>Sophophora</taxon>
    </lineage>
</organism>
<evidence type="ECO:0000256" key="5">
    <source>
        <dbReference type="ARBA" id="ARBA00023242"/>
    </source>
</evidence>
<evidence type="ECO:0000256" key="3">
    <source>
        <dbReference type="ARBA" id="ARBA00022664"/>
    </source>
</evidence>
<evidence type="ECO:0000256" key="1">
    <source>
        <dbReference type="ARBA" id="ARBA00004123"/>
    </source>
</evidence>
<dbReference type="EMBL" id="CH902624">
    <property type="protein sequence ID" value="EDV33197.1"/>
    <property type="molecule type" value="Genomic_DNA"/>
</dbReference>
<dbReference type="STRING" id="7217.B3MVD2"/>
<gene>
    <name evidence="7" type="primary">Dana\GF23360</name>
    <name evidence="7" type="synonym">dana_GLEANR_801</name>
    <name evidence="7" type="ORF">GF23360</name>
</gene>
<feature type="region of interest" description="Disordered" evidence="6">
    <location>
        <begin position="753"/>
        <end position="780"/>
    </location>
</feature>
<feature type="compositionally biased region" description="Basic and acidic residues" evidence="6">
    <location>
        <begin position="753"/>
        <end position="769"/>
    </location>
</feature>
<keyword evidence="3" id="KW-0507">mRNA processing</keyword>